<keyword evidence="2" id="KW-1185">Reference proteome</keyword>
<name>A0A2N5NDK7_9BACL</name>
<sequence>MVKQELIMSLQSSYEGTIFIARFTPFLEASQRRLAQID</sequence>
<dbReference type="EMBL" id="NFEZ01000001">
    <property type="protein sequence ID" value="PLT48435.1"/>
    <property type="molecule type" value="Genomic_DNA"/>
</dbReference>
<comment type="caution">
    <text evidence="1">The sequence shown here is derived from an EMBL/GenBank/DDBJ whole genome shotgun (WGS) entry which is preliminary data.</text>
</comment>
<proteinExistence type="predicted"/>
<evidence type="ECO:0000313" key="2">
    <source>
        <dbReference type="Proteomes" id="UP000234789"/>
    </source>
</evidence>
<accession>A0A2N5NDK7</accession>
<organism evidence="1 2">
    <name type="scientific">Paenibacillus pasadenensis</name>
    <dbReference type="NCBI Taxonomy" id="217090"/>
    <lineage>
        <taxon>Bacteria</taxon>
        <taxon>Bacillati</taxon>
        <taxon>Bacillota</taxon>
        <taxon>Bacilli</taxon>
        <taxon>Bacillales</taxon>
        <taxon>Paenibacillaceae</taxon>
        <taxon>Paenibacillus</taxon>
    </lineage>
</organism>
<evidence type="ECO:0000313" key="1">
    <source>
        <dbReference type="EMBL" id="PLT48435.1"/>
    </source>
</evidence>
<protein>
    <submittedName>
        <fullName evidence="1">Uncharacterized protein</fullName>
    </submittedName>
</protein>
<dbReference type="AlphaFoldDB" id="A0A2N5NDK7"/>
<gene>
    <name evidence="1" type="ORF">B8V81_0567</name>
</gene>
<dbReference type="Proteomes" id="UP000234789">
    <property type="component" value="Unassembled WGS sequence"/>
</dbReference>
<reference evidence="1 2" key="1">
    <citation type="submission" date="2017-05" db="EMBL/GenBank/DDBJ databases">
        <title>Functional genome analysis of Paenibacillus pasadenensis strain R16: insights on endophytic life style and antifungal activity.</title>
        <authorList>
            <person name="Passera A."/>
            <person name="Marcolungo L."/>
            <person name="Casati P."/>
            <person name="Brasca M."/>
            <person name="Quaglino F."/>
            <person name="Delledonne M."/>
        </authorList>
    </citation>
    <scope>NUCLEOTIDE SEQUENCE [LARGE SCALE GENOMIC DNA]</scope>
    <source>
        <strain evidence="1 2">R16</strain>
    </source>
</reference>